<feature type="transmembrane region" description="Helical" evidence="18">
    <location>
        <begin position="179"/>
        <end position="199"/>
    </location>
</feature>
<dbReference type="Gene3D" id="3.40.50.12610">
    <property type="match status" value="1"/>
</dbReference>
<feature type="transmembrane region" description="Helical" evidence="18">
    <location>
        <begin position="243"/>
        <end position="261"/>
    </location>
</feature>
<dbReference type="STRING" id="660518.SAMN05216218_101402"/>
<keyword evidence="23" id="KW-1185">Reference proteome</keyword>
<evidence type="ECO:0000256" key="8">
    <source>
        <dbReference type="ARBA" id="ARBA00022679"/>
    </source>
</evidence>
<keyword evidence="13 18" id="KW-0472">Membrane</keyword>
<evidence type="ECO:0000313" key="23">
    <source>
        <dbReference type="Proteomes" id="UP000199076"/>
    </source>
</evidence>
<protein>
    <recommendedName>
        <fullName evidence="6">dolichyl-phosphooligosaccharide-protein glycotransferase</fullName>
        <ecNumber evidence="6">2.4.99.21</ecNumber>
    </recommendedName>
    <alternativeName>
        <fullName evidence="15">Oligosaccharyl transferase</fullName>
    </alternativeName>
</protein>
<feature type="compositionally biased region" description="Low complexity" evidence="17">
    <location>
        <begin position="964"/>
        <end position="1003"/>
    </location>
</feature>
<sequence>MSQRRGYFEDYDFATVLGDVQDWYHIPTLVALLGFMLWVRVQSWSNFVRGGQVFFSGNDAWYHYRQTQYVVNNWPNTMPFDPWTYFPYGTSSGQFGTLFDQLVATVALIIGLGNPSDQTVAMTVLIAPAVFGALVAIPVYFAGKRLGGRFGGLVSVLILALSSGSFLSRSIVGFSDHHVAEALLQMTAVLAIMVAVSVGEEEMPVWELVVNREWDALRRPVGWATLAGVAMALYIWVWPPAILLVGIFGIFLVVQLNLDYLRGRSPEHVAFVGAVALVVTGLLSFVPLSTFELTAVDFTFIQPLLAFAVAAGAVFMAWLARQVDDADVDRWAYPAAVFGAIAAVGVVTAVVLPDVFGYIVKNTNRFIGLGGGAQAGTIGEAQPLPLGDLLPRLFGSYGLAWFGAFAGLVVMLVGHVRGTERRGETVFVMIWTVMMLLATLTQVRFGYYLTLPVAVLNAYVIALIAKYVSPTGSLEEVETFQVLTIMAVLILVIAPMVVPMTSGSTTAMAAGSGAGPSAGVVGWTDSLGWMQNNTPVPGTYGGADNRMQFTEPFPRQDDYDYDEGAYGVMSWWDYGHWITQRAERIPNANPFQQGAGEAANFLLAPNEQQANDVIEQVSEDDAETRYVMIDWKMVNTYSRLSRGKFFAPIVFNESTTATDYYGRVIDISTGQPRVGYNLKTQRYYESMVNRLWHFHGSSRQPRPIVMDYNTRQTRGGELKVLPTSEESQPYRVFNSMQEARDYVEEDGTAQVGGVGPNPPEAVEALSHYRLVYNSNTSAFQAGSPYTRGFQRAAASLAGGVGEFRNSSRAELQGIQSILLGQGSIPPWTKVFERVPGATIEGTGPANRTVIAAVPMRMNSGNSTFRYIQRAQTGPDGEFSMTVPYSTTGYDDWGPEQGYTDVAVEAAGPYSIRTNVFRTLGSGSSYMYNATAEVSEAKVIGEDGSAVQVDLERTNLSQPQPDGNESSNETSGDGTTDGTSDDGTTGDTAGSDGSTNTSTNGSESQSLIAEPAGGAGIVAP</sequence>
<dbReference type="GO" id="GO:0005886">
    <property type="term" value="C:plasma membrane"/>
    <property type="evidence" value="ECO:0007669"/>
    <property type="project" value="UniProtKB-SubCell"/>
</dbReference>
<keyword evidence="9 18" id="KW-0812">Transmembrane</keyword>
<evidence type="ECO:0000256" key="1">
    <source>
        <dbReference type="ARBA" id="ARBA00001936"/>
    </source>
</evidence>
<evidence type="ECO:0000256" key="5">
    <source>
        <dbReference type="ARBA" id="ARBA00010810"/>
    </source>
</evidence>
<dbReference type="Pfam" id="PF02516">
    <property type="entry name" value="STT3"/>
    <property type="match status" value="1"/>
</dbReference>
<dbReference type="Pfam" id="PF22627">
    <property type="entry name" value="AglB_core-like"/>
    <property type="match status" value="1"/>
</dbReference>
<dbReference type="EC" id="2.4.99.21" evidence="6"/>
<evidence type="ECO:0000256" key="3">
    <source>
        <dbReference type="ARBA" id="ARBA00004651"/>
    </source>
</evidence>
<feature type="transmembrane region" description="Helical" evidence="18">
    <location>
        <begin position="394"/>
        <end position="414"/>
    </location>
</feature>
<evidence type="ECO:0000256" key="13">
    <source>
        <dbReference type="ARBA" id="ARBA00023136"/>
    </source>
</evidence>
<reference evidence="23" key="1">
    <citation type="submission" date="2016-10" db="EMBL/GenBank/DDBJ databases">
        <authorList>
            <person name="Varghese N."/>
            <person name="Submissions S."/>
        </authorList>
    </citation>
    <scope>NUCLEOTIDE SEQUENCE [LARGE SCALE GENOMIC DNA]</scope>
    <source>
        <strain evidence="23">IBRC-M 10760</strain>
    </source>
</reference>
<evidence type="ECO:0000256" key="7">
    <source>
        <dbReference type="ARBA" id="ARBA00022676"/>
    </source>
</evidence>
<dbReference type="PANTHER" id="PTHR13872:SF1">
    <property type="entry name" value="DOLICHYL-DIPHOSPHOOLIGOSACCHARIDE--PROTEIN GLYCOSYLTRANSFERASE SUBUNIT STT3B"/>
    <property type="match status" value="1"/>
</dbReference>
<dbReference type="Gene3D" id="2.60.40.3390">
    <property type="match status" value="1"/>
</dbReference>
<evidence type="ECO:0000256" key="14">
    <source>
        <dbReference type="ARBA" id="ARBA00023211"/>
    </source>
</evidence>
<evidence type="ECO:0000256" key="2">
    <source>
        <dbReference type="ARBA" id="ARBA00001946"/>
    </source>
</evidence>
<evidence type="ECO:0000256" key="10">
    <source>
        <dbReference type="ARBA" id="ARBA00022723"/>
    </source>
</evidence>
<feature type="transmembrane region" description="Helical" evidence="18">
    <location>
        <begin position="426"/>
        <end position="443"/>
    </location>
</feature>
<feature type="transmembrane region" description="Helical" evidence="18">
    <location>
        <begin position="449"/>
        <end position="468"/>
    </location>
</feature>
<feature type="domain" description="Archaeal glycosylation protein B peripheral" evidence="20">
    <location>
        <begin position="836"/>
        <end position="938"/>
    </location>
</feature>
<name>A0A1G7FY26_9EURY</name>
<feature type="transmembrane region" description="Helical" evidence="18">
    <location>
        <begin position="480"/>
        <end position="498"/>
    </location>
</feature>
<evidence type="ECO:0000256" key="9">
    <source>
        <dbReference type="ARBA" id="ARBA00022692"/>
    </source>
</evidence>
<keyword evidence="11" id="KW-0460">Magnesium</keyword>
<dbReference type="UniPathway" id="UPA00378"/>
<comment type="pathway">
    <text evidence="4">Protein modification; protein glycosylation.</text>
</comment>
<evidence type="ECO:0000259" key="20">
    <source>
        <dbReference type="Pfam" id="PF18079"/>
    </source>
</evidence>
<evidence type="ECO:0000256" key="16">
    <source>
        <dbReference type="ARBA" id="ARBA00034066"/>
    </source>
</evidence>
<evidence type="ECO:0000313" key="22">
    <source>
        <dbReference type="EMBL" id="SDE80759.1"/>
    </source>
</evidence>
<keyword evidence="10" id="KW-0479">Metal-binding</keyword>
<evidence type="ECO:0000259" key="21">
    <source>
        <dbReference type="Pfam" id="PF22627"/>
    </source>
</evidence>
<evidence type="ECO:0000259" key="19">
    <source>
        <dbReference type="Pfam" id="PF02516"/>
    </source>
</evidence>
<evidence type="ECO:0000256" key="6">
    <source>
        <dbReference type="ARBA" id="ARBA00012602"/>
    </source>
</evidence>
<feature type="compositionally biased region" description="Polar residues" evidence="17">
    <location>
        <begin position="953"/>
        <end position="963"/>
    </location>
</feature>
<evidence type="ECO:0000256" key="18">
    <source>
        <dbReference type="SAM" id="Phobius"/>
    </source>
</evidence>
<evidence type="ECO:0000256" key="15">
    <source>
        <dbReference type="ARBA" id="ARBA00030679"/>
    </source>
</evidence>
<feature type="transmembrane region" description="Helical" evidence="18">
    <location>
        <begin position="300"/>
        <end position="319"/>
    </location>
</feature>
<dbReference type="Proteomes" id="UP000199076">
    <property type="component" value="Unassembled WGS sequence"/>
</dbReference>
<accession>A0A1G7FY26</accession>
<dbReference type="GO" id="GO:0046872">
    <property type="term" value="F:metal ion binding"/>
    <property type="evidence" value="ECO:0007669"/>
    <property type="project" value="UniProtKB-KW"/>
</dbReference>
<feature type="domain" description="Oligosaccharyl transferase STT3 N-terminal" evidence="19">
    <location>
        <begin position="37"/>
        <end position="493"/>
    </location>
</feature>
<comment type="catalytic activity">
    <reaction evidence="16">
        <text>an archaeal dolichyl phosphooligosaccharide + [protein]-L-asparagine = an archaeal dolichyl phosphate + a glycoprotein with the oligosaccharide chain attached by N-beta-D-glycosyl linkage to a protein L-asparagine.</text>
        <dbReference type="EC" id="2.4.99.21"/>
    </reaction>
</comment>
<keyword evidence="14" id="KW-0464">Manganese</keyword>
<keyword evidence="12 18" id="KW-1133">Transmembrane helix</keyword>
<dbReference type="NCBIfam" id="TIGR04154">
    <property type="entry name" value="archaeo_STT3"/>
    <property type="match status" value="1"/>
</dbReference>
<feature type="transmembrane region" description="Helical" evidence="18">
    <location>
        <begin position="119"/>
        <end position="143"/>
    </location>
</feature>
<feature type="region of interest" description="Disordered" evidence="17">
    <location>
        <begin position="953"/>
        <end position="1019"/>
    </location>
</feature>
<dbReference type="EMBL" id="FNBK01000001">
    <property type="protein sequence ID" value="SDE80759.1"/>
    <property type="molecule type" value="Genomic_DNA"/>
</dbReference>
<feature type="domain" description="AglB-like core" evidence="21">
    <location>
        <begin position="522"/>
        <end position="633"/>
    </location>
</feature>
<comment type="cofactor">
    <cofactor evidence="2">
        <name>Mg(2+)</name>
        <dbReference type="ChEBI" id="CHEBI:18420"/>
    </cofactor>
</comment>
<evidence type="ECO:0000256" key="12">
    <source>
        <dbReference type="ARBA" id="ARBA00022989"/>
    </source>
</evidence>
<dbReference type="InterPro" id="IPR048307">
    <property type="entry name" value="STT3_N"/>
</dbReference>
<dbReference type="InterPro" id="IPR026410">
    <property type="entry name" value="OlisacTrfase_arch"/>
</dbReference>
<dbReference type="InterPro" id="IPR054479">
    <property type="entry name" value="AglB-like_core"/>
</dbReference>
<proteinExistence type="inferred from homology"/>
<keyword evidence="7" id="KW-0328">Glycosyltransferase</keyword>
<comment type="similarity">
    <text evidence="5">Belongs to the STT3 family.</text>
</comment>
<dbReference type="Pfam" id="PF18079">
    <property type="entry name" value="AglB_L1"/>
    <property type="match status" value="1"/>
</dbReference>
<dbReference type="RefSeq" id="WP_092687265.1">
    <property type="nucleotide sequence ID" value="NZ_FNBK01000001.1"/>
</dbReference>
<feature type="transmembrane region" description="Helical" evidence="18">
    <location>
        <begin position="331"/>
        <end position="352"/>
    </location>
</feature>
<feature type="transmembrane region" description="Helical" evidence="18">
    <location>
        <begin position="23"/>
        <end position="41"/>
    </location>
</feature>
<dbReference type="InterPro" id="IPR003674">
    <property type="entry name" value="Oligo_trans_STT3"/>
</dbReference>
<evidence type="ECO:0000256" key="4">
    <source>
        <dbReference type="ARBA" id="ARBA00004922"/>
    </source>
</evidence>
<dbReference type="InterPro" id="IPR041154">
    <property type="entry name" value="AglB_P1"/>
</dbReference>
<feature type="transmembrane region" description="Helical" evidence="18">
    <location>
        <begin position="150"/>
        <end position="167"/>
    </location>
</feature>
<dbReference type="OrthoDB" id="82393at2157"/>
<keyword evidence="8 22" id="KW-0808">Transferase</keyword>
<evidence type="ECO:0000256" key="11">
    <source>
        <dbReference type="ARBA" id="ARBA00022842"/>
    </source>
</evidence>
<comment type="cofactor">
    <cofactor evidence="1">
        <name>Mn(2+)</name>
        <dbReference type="ChEBI" id="CHEBI:29035"/>
    </cofactor>
</comment>
<dbReference type="PANTHER" id="PTHR13872">
    <property type="entry name" value="DOLICHYL-DIPHOSPHOOLIGOSACCHARIDE--PROTEIN GLYCOSYLTRANSFERASE SUBUNIT"/>
    <property type="match status" value="1"/>
</dbReference>
<evidence type="ECO:0000256" key="17">
    <source>
        <dbReference type="SAM" id="MobiDB-lite"/>
    </source>
</evidence>
<gene>
    <name evidence="22" type="ORF">SAMN05216218_101402</name>
</gene>
<comment type="subcellular location">
    <subcellularLocation>
        <location evidence="3">Cell membrane</location>
        <topology evidence="3">Multi-pass membrane protein</topology>
    </subcellularLocation>
</comment>
<feature type="transmembrane region" description="Helical" evidence="18">
    <location>
        <begin position="268"/>
        <end position="288"/>
    </location>
</feature>
<feature type="transmembrane region" description="Helical" evidence="18">
    <location>
        <begin position="220"/>
        <end position="237"/>
    </location>
</feature>
<dbReference type="AlphaFoldDB" id="A0A1G7FY26"/>
<dbReference type="GO" id="GO:0004576">
    <property type="term" value="F:oligosaccharyl transferase activity"/>
    <property type="evidence" value="ECO:0007669"/>
    <property type="project" value="InterPro"/>
</dbReference>
<organism evidence="22 23">
    <name type="scientific">Halorientalis regularis</name>
    <dbReference type="NCBI Taxonomy" id="660518"/>
    <lineage>
        <taxon>Archaea</taxon>
        <taxon>Methanobacteriati</taxon>
        <taxon>Methanobacteriota</taxon>
        <taxon>Stenosarchaea group</taxon>
        <taxon>Halobacteria</taxon>
        <taxon>Halobacteriales</taxon>
        <taxon>Haloarculaceae</taxon>
        <taxon>Halorientalis</taxon>
    </lineage>
</organism>